<dbReference type="EMBL" id="JAMFMB010000015">
    <property type="protein sequence ID" value="MCL6284389.1"/>
    <property type="molecule type" value="Genomic_DNA"/>
</dbReference>
<evidence type="ECO:0000313" key="3">
    <source>
        <dbReference type="Proteomes" id="UP001203880"/>
    </source>
</evidence>
<dbReference type="Proteomes" id="UP001203880">
    <property type="component" value="Unassembled WGS sequence"/>
</dbReference>
<dbReference type="NCBIfam" id="TIGR04025">
    <property type="entry name" value="PPOX_FMN_DR2398"/>
    <property type="match status" value="1"/>
</dbReference>
<dbReference type="InterPro" id="IPR012349">
    <property type="entry name" value="Split_barrel_FMN-bd"/>
</dbReference>
<dbReference type="Pfam" id="PF01243">
    <property type="entry name" value="PNPOx_N"/>
    <property type="match status" value="1"/>
</dbReference>
<reference evidence="2" key="1">
    <citation type="submission" date="2022-05" db="EMBL/GenBank/DDBJ databases">
        <authorList>
            <person name="Park J.-S."/>
        </authorList>
    </citation>
    <scope>NUCLEOTIDE SEQUENCE</scope>
    <source>
        <strain evidence="2">2012CJ41-6</strain>
    </source>
</reference>
<gene>
    <name evidence="2" type="ORF">M3P21_12720</name>
</gene>
<dbReference type="RefSeq" id="WP_249710415.1">
    <property type="nucleotide sequence ID" value="NZ_JAMFMB010000015.1"/>
</dbReference>
<dbReference type="PANTHER" id="PTHR42815:SF2">
    <property type="entry name" value="FAD-BINDING, PUTATIVE (AFU_ORTHOLOGUE AFUA_6G07600)-RELATED"/>
    <property type="match status" value="1"/>
</dbReference>
<organism evidence="2 3">
    <name type="scientific">Ruegeria spongiae</name>
    <dbReference type="NCBI Taxonomy" id="2942209"/>
    <lineage>
        <taxon>Bacteria</taxon>
        <taxon>Pseudomonadati</taxon>
        <taxon>Pseudomonadota</taxon>
        <taxon>Alphaproteobacteria</taxon>
        <taxon>Rhodobacterales</taxon>
        <taxon>Roseobacteraceae</taxon>
        <taxon>Ruegeria</taxon>
    </lineage>
</organism>
<keyword evidence="3" id="KW-1185">Reference proteome</keyword>
<protein>
    <submittedName>
        <fullName evidence="2">Pyridoxamine 5'-phosphate oxidase family protein</fullName>
    </submittedName>
</protein>
<dbReference type="SUPFAM" id="SSF50475">
    <property type="entry name" value="FMN-binding split barrel"/>
    <property type="match status" value="1"/>
</dbReference>
<dbReference type="PANTHER" id="PTHR42815">
    <property type="entry name" value="FAD-BINDING, PUTATIVE (AFU_ORTHOLOGUE AFUA_6G07600)-RELATED"/>
    <property type="match status" value="1"/>
</dbReference>
<name>A0ABT0Q675_9RHOB</name>
<accession>A0ABT0Q675</accession>
<evidence type="ECO:0000259" key="1">
    <source>
        <dbReference type="Pfam" id="PF01243"/>
    </source>
</evidence>
<comment type="caution">
    <text evidence="2">The sequence shown here is derived from an EMBL/GenBank/DDBJ whole genome shotgun (WGS) entry which is preliminary data.</text>
</comment>
<feature type="domain" description="Pyridoxamine 5'-phosphate oxidase N-terminal" evidence="1">
    <location>
        <begin position="30"/>
        <end position="149"/>
    </location>
</feature>
<evidence type="ECO:0000313" key="2">
    <source>
        <dbReference type="EMBL" id="MCL6284389.1"/>
    </source>
</evidence>
<dbReference type="Gene3D" id="2.30.110.10">
    <property type="entry name" value="Electron Transport, Fmn-binding Protein, Chain A"/>
    <property type="match status" value="1"/>
</dbReference>
<proteinExistence type="predicted"/>
<dbReference type="InterPro" id="IPR024029">
    <property type="entry name" value="Pyridox_Oxase_FMN-dep"/>
</dbReference>
<sequence>MQTLTHIDELEALYGAAVPRSLTKVRTRLTPLYRAWIDKARFVVLSSVGPEGTDASPRGEDGPVVRIADDRTLLLPDWMGNNRIDSLRNILRDGRVSLMFMVPGCNNVVRINGTAVLTADAAILAGFEKSGKRPRTVTVITLGEVYFQCAKALMRSGLWTREHEGHLLPTAGQFVKEEDQSFDGEAYDAGYAEYAKGRMW</sequence>
<dbReference type="InterPro" id="IPR011576">
    <property type="entry name" value="Pyridox_Oxase_N"/>
</dbReference>